<gene>
    <name evidence="2" type="ORF">Ctob_001440</name>
</gene>
<reference evidence="3" key="1">
    <citation type="journal article" date="2015" name="PLoS Genet.">
        <title>Genome Sequence and Transcriptome Analyses of Chrysochromulina tobin: Metabolic Tools for Enhanced Algal Fitness in the Prominent Order Prymnesiales (Haptophyceae).</title>
        <authorList>
            <person name="Hovde B.T."/>
            <person name="Deodato C.R."/>
            <person name="Hunsperger H.M."/>
            <person name="Ryken S.A."/>
            <person name="Yost W."/>
            <person name="Jha R.K."/>
            <person name="Patterson J."/>
            <person name="Monnat R.J. Jr."/>
            <person name="Barlow S.B."/>
            <person name="Starkenburg S.R."/>
            <person name="Cattolico R.A."/>
        </authorList>
    </citation>
    <scope>NUCLEOTIDE SEQUENCE</scope>
    <source>
        <strain evidence="3">CCMP291</strain>
    </source>
</reference>
<dbReference type="Proteomes" id="UP000037460">
    <property type="component" value="Unassembled WGS sequence"/>
</dbReference>
<sequence length="117" mass="13010">MYGETMREYGLDIEDLKTARKAAAKAAQEARETANLNRGSSTDDRGGKGERIAVAAAMADLGLSLDEIRNAMRHRGTSTLEDEPEDLLRKAVTWDEEVARAKKWALRGAQTNWARFD</sequence>
<organism evidence="2 3">
    <name type="scientific">Chrysochromulina tobinii</name>
    <dbReference type="NCBI Taxonomy" id="1460289"/>
    <lineage>
        <taxon>Eukaryota</taxon>
        <taxon>Haptista</taxon>
        <taxon>Haptophyta</taxon>
        <taxon>Prymnesiophyceae</taxon>
        <taxon>Prymnesiales</taxon>
        <taxon>Chrysochromulinaceae</taxon>
        <taxon>Chrysochromulina</taxon>
    </lineage>
</organism>
<protein>
    <submittedName>
        <fullName evidence="2">Uncharacterized protein</fullName>
    </submittedName>
</protein>
<accession>A0A0M0J7P4</accession>
<proteinExistence type="predicted"/>
<evidence type="ECO:0000313" key="2">
    <source>
        <dbReference type="EMBL" id="KOO22470.1"/>
    </source>
</evidence>
<dbReference type="AlphaFoldDB" id="A0A0M0J7P4"/>
<feature type="region of interest" description="Disordered" evidence="1">
    <location>
        <begin position="24"/>
        <end position="48"/>
    </location>
</feature>
<comment type="caution">
    <text evidence="2">The sequence shown here is derived from an EMBL/GenBank/DDBJ whole genome shotgun (WGS) entry which is preliminary data.</text>
</comment>
<evidence type="ECO:0000256" key="1">
    <source>
        <dbReference type="SAM" id="MobiDB-lite"/>
    </source>
</evidence>
<evidence type="ECO:0000313" key="3">
    <source>
        <dbReference type="Proteomes" id="UP000037460"/>
    </source>
</evidence>
<keyword evidence="3" id="KW-1185">Reference proteome</keyword>
<name>A0A0M0J7P4_9EUKA</name>
<dbReference type="EMBL" id="JWZX01003274">
    <property type="protein sequence ID" value="KOO22470.1"/>
    <property type="molecule type" value="Genomic_DNA"/>
</dbReference>